<organism evidence="3 4">
    <name type="scientific">Saccharibacillus brassicae</name>
    <dbReference type="NCBI Taxonomy" id="2583377"/>
    <lineage>
        <taxon>Bacteria</taxon>
        <taxon>Bacillati</taxon>
        <taxon>Bacillota</taxon>
        <taxon>Bacilli</taxon>
        <taxon>Bacillales</taxon>
        <taxon>Paenibacillaceae</taxon>
        <taxon>Saccharibacillus</taxon>
    </lineage>
</organism>
<evidence type="ECO:0000256" key="1">
    <source>
        <dbReference type="SAM" id="MobiDB-lite"/>
    </source>
</evidence>
<evidence type="ECO:0000313" key="4">
    <source>
        <dbReference type="Proteomes" id="UP000316968"/>
    </source>
</evidence>
<dbReference type="EMBL" id="CP041217">
    <property type="protein sequence ID" value="QDH22302.1"/>
    <property type="molecule type" value="Genomic_DNA"/>
</dbReference>
<proteinExistence type="predicted"/>
<feature type="region of interest" description="Disordered" evidence="1">
    <location>
        <begin position="1"/>
        <end position="29"/>
    </location>
</feature>
<dbReference type="AlphaFoldDB" id="A0A4Y6UX51"/>
<dbReference type="OrthoDB" id="2628095at2"/>
<dbReference type="InterPro" id="IPR058869">
    <property type="entry name" value="YqzN_YkzM"/>
</dbReference>
<name>A0A4Y6UX51_SACBS</name>
<feature type="compositionally biased region" description="Polar residues" evidence="1">
    <location>
        <begin position="1"/>
        <end position="11"/>
    </location>
</feature>
<accession>A0A4Y6UX51</accession>
<dbReference type="RefSeq" id="WP_141448846.1">
    <property type="nucleotide sequence ID" value="NZ_CP041217.1"/>
</dbReference>
<sequence length="77" mass="8340">MQETQPGTKSPTPAEAASGGSRQPAEYTAGELAEHANELFGVREEVLHGALCLDPAERFTVEQAARKIKQFMKAKVK</sequence>
<reference evidence="3 4" key="1">
    <citation type="submission" date="2019-06" db="EMBL/GenBank/DDBJ databases">
        <title>Saccharibacillus brassicae sp. nov., an endophytic bacterium isolated from Chinese cabbage seeds (Brassica pekinensis).</title>
        <authorList>
            <person name="Jiang L."/>
            <person name="Lee J."/>
            <person name="Kim S.W."/>
        </authorList>
    </citation>
    <scope>NUCLEOTIDE SEQUENCE [LARGE SCALE GENOMIC DNA]</scope>
    <source>
        <strain evidence="4">KCTC 43072 / ATSA2</strain>
    </source>
</reference>
<keyword evidence="4" id="KW-1185">Reference proteome</keyword>
<dbReference type="Pfam" id="PF26160">
    <property type="entry name" value="YqzN_YkzM"/>
    <property type="match status" value="1"/>
</dbReference>
<dbReference type="Proteomes" id="UP000316968">
    <property type="component" value="Chromosome"/>
</dbReference>
<evidence type="ECO:0000259" key="2">
    <source>
        <dbReference type="Pfam" id="PF26160"/>
    </source>
</evidence>
<protein>
    <recommendedName>
        <fullName evidence="2">YqzN/YkzM domain-containing protein</fullName>
    </recommendedName>
</protein>
<dbReference type="KEGG" id="saca:FFV09_16475"/>
<evidence type="ECO:0000313" key="3">
    <source>
        <dbReference type="EMBL" id="QDH22302.1"/>
    </source>
</evidence>
<feature type="domain" description="YqzN/YkzM" evidence="2">
    <location>
        <begin position="25"/>
        <end position="75"/>
    </location>
</feature>
<gene>
    <name evidence="3" type="ORF">FFV09_16475</name>
</gene>